<dbReference type="GO" id="GO:0008270">
    <property type="term" value="F:zinc ion binding"/>
    <property type="evidence" value="ECO:0007669"/>
    <property type="project" value="InterPro"/>
</dbReference>
<reference evidence="4 5" key="1">
    <citation type="submission" date="2018-11" db="EMBL/GenBank/DDBJ databases">
        <title>Genome sequence and assembly of Colletotrichum sidae.</title>
        <authorList>
            <person name="Gan P."/>
            <person name="Shirasu K."/>
        </authorList>
    </citation>
    <scope>NUCLEOTIDE SEQUENCE [LARGE SCALE GENOMIC DNA]</scope>
    <source>
        <strain evidence="4 5">CBS 518.97</strain>
    </source>
</reference>
<keyword evidence="1" id="KW-0539">Nucleus</keyword>
<evidence type="ECO:0000256" key="2">
    <source>
        <dbReference type="SAM" id="MobiDB-lite"/>
    </source>
</evidence>
<evidence type="ECO:0000259" key="3">
    <source>
        <dbReference type="PROSITE" id="PS50829"/>
    </source>
</evidence>
<dbReference type="InterPro" id="IPR007219">
    <property type="entry name" value="XnlR_reg_dom"/>
</dbReference>
<dbReference type="PANTHER" id="PTHR46910:SF5">
    <property type="entry name" value="ZN(II)2CYS6 TRANSCRIPTION FACTOR (EUROFUNG)"/>
    <property type="match status" value="1"/>
</dbReference>
<dbReference type="InterPro" id="IPR050987">
    <property type="entry name" value="AtrR-like"/>
</dbReference>
<dbReference type="InterPro" id="IPR036249">
    <property type="entry name" value="Thioredoxin-like_sf"/>
</dbReference>
<evidence type="ECO:0000256" key="1">
    <source>
        <dbReference type="ARBA" id="ARBA00023242"/>
    </source>
</evidence>
<dbReference type="InterPro" id="IPR003169">
    <property type="entry name" value="GYF"/>
</dbReference>
<dbReference type="GO" id="GO:0003700">
    <property type="term" value="F:DNA-binding transcription factor activity"/>
    <property type="evidence" value="ECO:0007669"/>
    <property type="project" value="InterPro"/>
</dbReference>
<organism evidence="4 5">
    <name type="scientific">Colletotrichum sidae</name>
    <dbReference type="NCBI Taxonomy" id="1347389"/>
    <lineage>
        <taxon>Eukaryota</taxon>
        <taxon>Fungi</taxon>
        <taxon>Dikarya</taxon>
        <taxon>Ascomycota</taxon>
        <taxon>Pezizomycotina</taxon>
        <taxon>Sordariomycetes</taxon>
        <taxon>Hypocreomycetidae</taxon>
        <taxon>Glomerellales</taxon>
        <taxon>Glomerellaceae</taxon>
        <taxon>Colletotrichum</taxon>
        <taxon>Colletotrichum orbiculare species complex</taxon>
    </lineage>
</organism>
<keyword evidence="5" id="KW-1185">Reference proteome</keyword>
<feature type="region of interest" description="Disordered" evidence="2">
    <location>
        <begin position="255"/>
        <end position="276"/>
    </location>
</feature>
<feature type="compositionally biased region" description="Low complexity" evidence="2">
    <location>
        <begin position="265"/>
        <end position="275"/>
    </location>
</feature>
<sequence length="834" mass="93677">MPIATSFTLPESAADLAVPEGSAFFITFTTSNLPETGESWCPDVRAALPHLNATFSADGAPEMAFVEVGQRPEWKVPTNVYRTTWNINNVPTLVRFERAGGVTKETGRLVEDPTDLDVIQAPSIIHAGEDTEIKVDYSLDKSLLPNTTYTVGLAGGPPGEPPSFLCKLANRTSIDETTHTINIPLDALPPSDDFAIMSASRGAGYMYTSYFTLEGSTAEWTQSETDGHSSSTANSQSVQQLHERLALVEEALRRQQSSDLHGFKTTPTSTPSATPNVEDETIAHHSLWEDHNISFEGDSSFRKQTYLASQIEELRIEAAQSPVVVDELENLKGIYQSHEAQPEAKQTRRLRQPHVAKAAQLQLLPSDFVIRLLRTVTENSVLFLFYAVENRAQVEDLCRRVYFSVEPVTIGEITLLNGFLSVLLRDINFDAHPEFSPEEVSRLYNLSYASFKAGVETYEVMAAPTFEHTLILSMASLRAQQDGNLPLQWTVMSAAARHCLALGYHRKARLAELPAQEARRARRLFWHVYFADRGLTLTQGKAPILQDFDIDTEPFEITRTPERYPWDASFAAFIEFGRIQTGIYEGLYSPASSRRSDEERRELVAVLDKRLRRWYETWQSVDYTHAYRKDLFQFTFEGIDVVYFSIMTLLHRGASSSNSASAISEECYEAARKGLTAHATAYHRSVSGGYAALFNYAVWTHLYSSFTPYIITFLHCIRNSDIEDLNLLRSTLEISERLSALVESCKRQYELCRSLYRIAEAYIKSKKGITCVDTALSSHITLPLQQPAAQETWSIFDPQLEHGAFSDFHVDDWNAGYISQMSFSLDNQLSKGQP</sequence>
<dbReference type="Gene3D" id="3.40.30.10">
    <property type="entry name" value="Glutaredoxin"/>
    <property type="match status" value="1"/>
</dbReference>
<comment type="caution">
    <text evidence="4">The sequence shown here is derived from an EMBL/GenBank/DDBJ whole genome shotgun (WGS) entry which is preliminary data.</text>
</comment>
<feature type="domain" description="GYF" evidence="3">
    <location>
        <begin position="790"/>
        <end position="834"/>
    </location>
</feature>
<dbReference type="GO" id="GO:0006351">
    <property type="term" value="P:DNA-templated transcription"/>
    <property type="evidence" value="ECO:0007669"/>
    <property type="project" value="InterPro"/>
</dbReference>
<dbReference type="Proteomes" id="UP000295604">
    <property type="component" value="Unassembled WGS sequence"/>
</dbReference>
<evidence type="ECO:0000313" key="4">
    <source>
        <dbReference type="EMBL" id="TEA17699.1"/>
    </source>
</evidence>
<dbReference type="InterPro" id="IPR010357">
    <property type="entry name" value="TXNDC17_dom"/>
</dbReference>
<dbReference type="SUPFAM" id="SSF52833">
    <property type="entry name" value="Thioredoxin-like"/>
    <property type="match status" value="1"/>
</dbReference>
<dbReference type="PANTHER" id="PTHR46910">
    <property type="entry name" value="TRANSCRIPTION FACTOR PDR1"/>
    <property type="match status" value="1"/>
</dbReference>
<name>A0A4R8THP7_9PEZI</name>
<dbReference type="EMBL" id="QAPF01000081">
    <property type="protein sequence ID" value="TEA17699.1"/>
    <property type="molecule type" value="Genomic_DNA"/>
</dbReference>
<evidence type="ECO:0000313" key="5">
    <source>
        <dbReference type="Proteomes" id="UP000295604"/>
    </source>
</evidence>
<proteinExistence type="predicted"/>
<dbReference type="PROSITE" id="PS50829">
    <property type="entry name" value="GYF"/>
    <property type="match status" value="1"/>
</dbReference>
<accession>A0A4R8THP7</accession>
<dbReference type="Pfam" id="PF06110">
    <property type="entry name" value="TXD17-like_Trx"/>
    <property type="match status" value="1"/>
</dbReference>
<dbReference type="AlphaFoldDB" id="A0A4R8THP7"/>
<gene>
    <name evidence="4" type="ORF">C8034_v010039</name>
</gene>
<dbReference type="CDD" id="cd12148">
    <property type="entry name" value="fungal_TF_MHR"/>
    <property type="match status" value="1"/>
</dbReference>
<protein>
    <submittedName>
        <fullName evidence="4">Thioredoxin domain-containing protein</fullName>
    </submittedName>
</protein>
<dbReference type="SMART" id="SM00906">
    <property type="entry name" value="Fungal_trans"/>
    <property type="match status" value="1"/>
</dbReference>
<dbReference type="Pfam" id="PF04082">
    <property type="entry name" value="Fungal_trans"/>
    <property type="match status" value="1"/>
</dbReference>
<feature type="region of interest" description="Disordered" evidence="2">
    <location>
        <begin position="221"/>
        <end position="240"/>
    </location>
</feature>
<dbReference type="GO" id="GO:0003677">
    <property type="term" value="F:DNA binding"/>
    <property type="evidence" value="ECO:0007669"/>
    <property type="project" value="InterPro"/>
</dbReference>